<sequence length="70" mass="7861">MSSRQGIKLAAGHRTFYILRCDTAVRSNRIRNAVMVWSIGFYAAQNKNEVGLHSPPTYLLPIPTNGKEGW</sequence>
<evidence type="ECO:0000313" key="1">
    <source>
        <dbReference type="EMBL" id="GBP89295.1"/>
    </source>
</evidence>
<dbReference type="EMBL" id="BGZK01001990">
    <property type="protein sequence ID" value="GBP89295.1"/>
    <property type="molecule type" value="Genomic_DNA"/>
</dbReference>
<keyword evidence="2" id="KW-1185">Reference proteome</keyword>
<name>A0A4C1ZRR0_EUMVA</name>
<protein>
    <submittedName>
        <fullName evidence="1">Uncharacterized protein</fullName>
    </submittedName>
</protein>
<accession>A0A4C1ZRR0</accession>
<proteinExistence type="predicted"/>
<reference evidence="1 2" key="1">
    <citation type="journal article" date="2019" name="Commun. Biol.">
        <title>The bagworm genome reveals a unique fibroin gene that provides high tensile strength.</title>
        <authorList>
            <person name="Kono N."/>
            <person name="Nakamura H."/>
            <person name="Ohtoshi R."/>
            <person name="Tomita M."/>
            <person name="Numata K."/>
            <person name="Arakawa K."/>
        </authorList>
    </citation>
    <scope>NUCLEOTIDE SEQUENCE [LARGE SCALE GENOMIC DNA]</scope>
</reference>
<dbReference type="Proteomes" id="UP000299102">
    <property type="component" value="Unassembled WGS sequence"/>
</dbReference>
<comment type="caution">
    <text evidence="1">The sequence shown here is derived from an EMBL/GenBank/DDBJ whole genome shotgun (WGS) entry which is preliminary data.</text>
</comment>
<organism evidence="1 2">
    <name type="scientific">Eumeta variegata</name>
    <name type="common">Bagworm moth</name>
    <name type="synonym">Eumeta japonica</name>
    <dbReference type="NCBI Taxonomy" id="151549"/>
    <lineage>
        <taxon>Eukaryota</taxon>
        <taxon>Metazoa</taxon>
        <taxon>Ecdysozoa</taxon>
        <taxon>Arthropoda</taxon>
        <taxon>Hexapoda</taxon>
        <taxon>Insecta</taxon>
        <taxon>Pterygota</taxon>
        <taxon>Neoptera</taxon>
        <taxon>Endopterygota</taxon>
        <taxon>Lepidoptera</taxon>
        <taxon>Glossata</taxon>
        <taxon>Ditrysia</taxon>
        <taxon>Tineoidea</taxon>
        <taxon>Psychidae</taxon>
        <taxon>Oiketicinae</taxon>
        <taxon>Eumeta</taxon>
    </lineage>
</organism>
<gene>
    <name evidence="1" type="ORF">EVAR_65278_1</name>
</gene>
<dbReference type="AlphaFoldDB" id="A0A4C1ZRR0"/>
<evidence type="ECO:0000313" key="2">
    <source>
        <dbReference type="Proteomes" id="UP000299102"/>
    </source>
</evidence>